<organism evidence="1 2">
    <name type="scientific">Romanomermis culicivorax</name>
    <name type="common">Nematode worm</name>
    <dbReference type="NCBI Taxonomy" id="13658"/>
    <lineage>
        <taxon>Eukaryota</taxon>
        <taxon>Metazoa</taxon>
        <taxon>Ecdysozoa</taxon>
        <taxon>Nematoda</taxon>
        <taxon>Enoplea</taxon>
        <taxon>Dorylaimia</taxon>
        <taxon>Mermithida</taxon>
        <taxon>Mermithoidea</taxon>
        <taxon>Mermithidae</taxon>
        <taxon>Romanomermis</taxon>
    </lineage>
</organism>
<keyword evidence="1" id="KW-1185">Reference proteome</keyword>
<evidence type="ECO:0000313" key="2">
    <source>
        <dbReference type="WBParaSite" id="nRc.2.0.1.t01634-RA"/>
    </source>
</evidence>
<sequence>MDIECFADILRGDLKEPTSFHYNASVLEFKKDLNDGLIPNLLRFGKEVFLAIKNYYLDGENPPLPPYHDADVWGKYQTSFLRVPQKLIVCEINFTFC</sequence>
<dbReference type="WBParaSite" id="nRc.2.0.1.t01634-RA">
    <property type="protein sequence ID" value="nRc.2.0.1.t01634-RA"/>
    <property type="gene ID" value="nRc.2.0.1.g01634"/>
</dbReference>
<name>A0A915HJL5_ROMCU</name>
<proteinExistence type="predicted"/>
<dbReference type="Proteomes" id="UP000887565">
    <property type="component" value="Unplaced"/>
</dbReference>
<dbReference type="AlphaFoldDB" id="A0A915HJL5"/>
<protein>
    <submittedName>
        <fullName evidence="2">Uncharacterized protein</fullName>
    </submittedName>
</protein>
<reference evidence="2" key="1">
    <citation type="submission" date="2022-11" db="UniProtKB">
        <authorList>
            <consortium name="WormBaseParasite"/>
        </authorList>
    </citation>
    <scope>IDENTIFICATION</scope>
</reference>
<evidence type="ECO:0000313" key="1">
    <source>
        <dbReference type="Proteomes" id="UP000887565"/>
    </source>
</evidence>
<accession>A0A915HJL5</accession>